<evidence type="ECO:0000256" key="2">
    <source>
        <dbReference type="ARBA" id="ARBA00023157"/>
    </source>
</evidence>
<dbReference type="AlphaFoldDB" id="A0A226EUW4"/>
<evidence type="ECO:0000259" key="5">
    <source>
        <dbReference type="PROSITE" id="PS01180"/>
    </source>
</evidence>
<dbReference type="InterPro" id="IPR035914">
    <property type="entry name" value="Sperma_CUB_dom_sf"/>
</dbReference>
<feature type="domain" description="CUB" evidence="5">
    <location>
        <begin position="151"/>
        <end position="262"/>
    </location>
</feature>
<evidence type="ECO:0000313" key="7">
    <source>
        <dbReference type="Proteomes" id="UP000198287"/>
    </source>
</evidence>
<dbReference type="SMART" id="SM00042">
    <property type="entry name" value="CUB"/>
    <property type="match status" value="1"/>
</dbReference>
<comment type="caution">
    <text evidence="6">The sequence shown here is derived from an EMBL/GenBank/DDBJ whole genome shotgun (WGS) entry which is preliminary data.</text>
</comment>
<reference evidence="6 7" key="1">
    <citation type="submission" date="2015-12" db="EMBL/GenBank/DDBJ databases">
        <title>The genome of Folsomia candida.</title>
        <authorList>
            <person name="Faddeeva A."/>
            <person name="Derks M.F."/>
            <person name="Anvar Y."/>
            <person name="Smit S."/>
            <person name="Van Straalen N."/>
            <person name="Roelofs D."/>
        </authorList>
    </citation>
    <scope>NUCLEOTIDE SEQUENCE [LARGE SCALE GENOMIC DNA]</scope>
    <source>
        <strain evidence="6 7">VU population</strain>
        <tissue evidence="6">Whole body</tissue>
    </source>
</reference>
<dbReference type="PANTHER" id="PTHR24251">
    <property type="entry name" value="OVOCHYMASE-RELATED"/>
    <property type="match status" value="1"/>
</dbReference>
<dbReference type="STRING" id="158441.A0A226EUW4"/>
<evidence type="ECO:0000256" key="3">
    <source>
        <dbReference type="PROSITE-ProRule" id="PRU00059"/>
    </source>
</evidence>
<sequence length="262" mass="28425">MNPTSTFILVAFLFAVATATPQPNQDTPEDPEPVVNVTTCGGFVEASSASIEFQLGGSIRADMRCVWIIRPSYLFQRFNLVSSGLLGTDGLFLSARSRGGITPQEKLDTIGQNVTMYHRTLILTLSVGHAPTQGFKLEFYSSGSPQNSDLSGHALLTEAKGNYTYPVNGGQYGNNENALFAIAPSVPGQPTLRFSRVDLENDSGCMRDPVRIFNWFDNGYLEVARFCGSTIPTSVTFQDGAGLILFVTDASLTATGFEFQYE</sequence>
<name>A0A226EUW4_FOLCA</name>
<dbReference type="Pfam" id="PF00431">
    <property type="entry name" value="CUB"/>
    <property type="match status" value="1"/>
</dbReference>
<comment type="caution">
    <text evidence="3">Lacks conserved residue(s) required for the propagation of feature annotation.</text>
</comment>
<dbReference type="CDD" id="cd00041">
    <property type="entry name" value="CUB"/>
    <property type="match status" value="1"/>
</dbReference>
<gene>
    <name evidence="6" type="ORF">Fcan01_00171</name>
</gene>
<keyword evidence="4" id="KW-0732">Signal</keyword>
<accession>A0A226EUW4</accession>
<organism evidence="6 7">
    <name type="scientific">Folsomia candida</name>
    <name type="common">Springtail</name>
    <dbReference type="NCBI Taxonomy" id="158441"/>
    <lineage>
        <taxon>Eukaryota</taxon>
        <taxon>Metazoa</taxon>
        <taxon>Ecdysozoa</taxon>
        <taxon>Arthropoda</taxon>
        <taxon>Hexapoda</taxon>
        <taxon>Collembola</taxon>
        <taxon>Entomobryomorpha</taxon>
        <taxon>Isotomoidea</taxon>
        <taxon>Isotomidae</taxon>
        <taxon>Proisotominae</taxon>
        <taxon>Folsomia</taxon>
    </lineage>
</organism>
<keyword evidence="1" id="KW-0677">Repeat</keyword>
<evidence type="ECO:0000256" key="4">
    <source>
        <dbReference type="SAM" id="SignalP"/>
    </source>
</evidence>
<dbReference type="Gene3D" id="2.60.120.290">
    <property type="entry name" value="Spermadhesin, CUB domain"/>
    <property type="match status" value="1"/>
</dbReference>
<dbReference type="PANTHER" id="PTHR24251:SF37">
    <property type="entry name" value="CUB DOMAIN-CONTAINING PROTEIN"/>
    <property type="match status" value="1"/>
</dbReference>
<keyword evidence="7" id="KW-1185">Reference proteome</keyword>
<feature type="chain" id="PRO_5012623970" evidence="4">
    <location>
        <begin position="20"/>
        <end position="262"/>
    </location>
</feature>
<dbReference type="EMBL" id="LNIX01000001">
    <property type="protein sequence ID" value="OXA61415.1"/>
    <property type="molecule type" value="Genomic_DNA"/>
</dbReference>
<dbReference type="Proteomes" id="UP000198287">
    <property type="component" value="Unassembled WGS sequence"/>
</dbReference>
<keyword evidence="2" id="KW-1015">Disulfide bond</keyword>
<proteinExistence type="predicted"/>
<evidence type="ECO:0000256" key="1">
    <source>
        <dbReference type="ARBA" id="ARBA00022737"/>
    </source>
</evidence>
<dbReference type="OrthoDB" id="6369184at2759"/>
<dbReference type="SUPFAM" id="SSF49854">
    <property type="entry name" value="Spermadhesin, CUB domain"/>
    <property type="match status" value="1"/>
</dbReference>
<dbReference type="InterPro" id="IPR000859">
    <property type="entry name" value="CUB_dom"/>
</dbReference>
<protein>
    <submittedName>
        <fullName evidence="6">Tumor necrosis factor-inducible gene 6 protein</fullName>
    </submittedName>
</protein>
<dbReference type="OMA" id="YHRTLIL"/>
<evidence type="ECO:0000313" key="6">
    <source>
        <dbReference type="EMBL" id="OXA61415.1"/>
    </source>
</evidence>
<feature type="signal peptide" evidence="4">
    <location>
        <begin position="1"/>
        <end position="19"/>
    </location>
</feature>
<dbReference type="PROSITE" id="PS01180">
    <property type="entry name" value="CUB"/>
    <property type="match status" value="1"/>
</dbReference>